<dbReference type="HAMAP" id="MF_00377">
    <property type="entry name" value="DnaA_bact"/>
    <property type="match status" value="1"/>
</dbReference>
<dbReference type="Pfam" id="PF08299">
    <property type="entry name" value="Bac_DnaA_C"/>
    <property type="match status" value="1"/>
</dbReference>
<dbReference type="PANTHER" id="PTHR30050">
    <property type="entry name" value="CHROMOSOMAL REPLICATION INITIATOR PROTEIN DNAA"/>
    <property type="match status" value="1"/>
</dbReference>
<comment type="caution">
    <text evidence="14">The sequence shown here is derived from an EMBL/GenBank/DDBJ whole genome shotgun (WGS) entry which is preliminary data.</text>
</comment>
<evidence type="ECO:0000259" key="13">
    <source>
        <dbReference type="SMART" id="SM00760"/>
    </source>
</evidence>
<dbReference type="PRINTS" id="PR00051">
    <property type="entry name" value="DNAA"/>
</dbReference>
<dbReference type="CDD" id="cd06571">
    <property type="entry name" value="Bac_DnaA_C"/>
    <property type="match status" value="1"/>
</dbReference>
<evidence type="ECO:0000256" key="8">
    <source>
        <dbReference type="HAMAP-Rule" id="MF_00377"/>
    </source>
</evidence>
<name>A0A6L5XEF4_9BACT</name>
<evidence type="ECO:0000256" key="5">
    <source>
        <dbReference type="ARBA" id="ARBA00022840"/>
    </source>
</evidence>
<dbReference type="InterPro" id="IPR024633">
    <property type="entry name" value="DnaA_N_dom"/>
</dbReference>
<evidence type="ECO:0000256" key="6">
    <source>
        <dbReference type="ARBA" id="ARBA00023121"/>
    </source>
</evidence>
<dbReference type="AlphaFoldDB" id="A0A6L5XEF4"/>
<dbReference type="InterPro" id="IPR013159">
    <property type="entry name" value="DnaA_C"/>
</dbReference>
<feature type="region of interest" description="Domain IV, binds dsDNA" evidence="8">
    <location>
        <begin position="346"/>
        <end position="464"/>
    </location>
</feature>
<dbReference type="InterPro" id="IPR038454">
    <property type="entry name" value="DnaA_N_sf"/>
</dbReference>
<evidence type="ECO:0000256" key="9">
    <source>
        <dbReference type="NCBIfam" id="TIGR00362"/>
    </source>
</evidence>
<dbReference type="Gene3D" id="1.10.8.60">
    <property type="match status" value="1"/>
</dbReference>
<feature type="binding site" evidence="8">
    <location>
        <position position="177"/>
    </location>
    <ligand>
        <name>ATP</name>
        <dbReference type="ChEBI" id="CHEBI:30616"/>
    </ligand>
</feature>
<dbReference type="EMBL" id="VULT01000013">
    <property type="protein sequence ID" value="MSS17843.1"/>
    <property type="molecule type" value="Genomic_DNA"/>
</dbReference>
<evidence type="ECO:0000313" key="14">
    <source>
        <dbReference type="EMBL" id="MSS17843.1"/>
    </source>
</evidence>
<comment type="similarity">
    <text evidence="1 8 11">Belongs to the DnaA family.</text>
</comment>
<proteinExistence type="inferred from homology"/>
<dbReference type="GO" id="GO:0005886">
    <property type="term" value="C:plasma membrane"/>
    <property type="evidence" value="ECO:0007669"/>
    <property type="project" value="TreeGrafter"/>
</dbReference>
<dbReference type="InterPro" id="IPR020591">
    <property type="entry name" value="Chromosome_initiator_DnaA-like"/>
</dbReference>
<organism evidence="14 15">
    <name type="scientific">Sodaliphilus pleomorphus</name>
    <dbReference type="NCBI Taxonomy" id="2606626"/>
    <lineage>
        <taxon>Bacteria</taxon>
        <taxon>Pseudomonadati</taxon>
        <taxon>Bacteroidota</taxon>
        <taxon>Bacteroidia</taxon>
        <taxon>Bacteroidales</taxon>
        <taxon>Muribaculaceae</taxon>
        <taxon>Sodaliphilus</taxon>
    </lineage>
</organism>
<dbReference type="Pfam" id="PF11638">
    <property type="entry name" value="DnaA_N"/>
    <property type="match status" value="1"/>
</dbReference>
<dbReference type="InterPro" id="IPR018312">
    <property type="entry name" value="Chromosome_initiator_DnaA_CS"/>
</dbReference>
<dbReference type="PANTHER" id="PTHR30050:SF2">
    <property type="entry name" value="CHROMOSOMAL REPLICATION INITIATOR PROTEIN DNAA"/>
    <property type="match status" value="1"/>
</dbReference>
<evidence type="ECO:0000256" key="11">
    <source>
        <dbReference type="RuleBase" id="RU004227"/>
    </source>
</evidence>
<reference evidence="14 15" key="1">
    <citation type="submission" date="2019-08" db="EMBL/GenBank/DDBJ databases">
        <title>In-depth cultivation of the pig gut microbiome towards novel bacterial diversity and tailored functional studies.</title>
        <authorList>
            <person name="Wylensek D."/>
            <person name="Hitch T.C.A."/>
            <person name="Clavel T."/>
        </authorList>
    </citation>
    <scope>NUCLEOTIDE SEQUENCE [LARGE SCALE GENOMIC DNA]</scope>
    <source>
        <strain evidence="14 15">Oil-RF-744-WCA-WT-10</strain>
    </source>
</reference>
<evidence type="ECO:0000259" key="12">
    <source>
        <dbReference type="SMART" id="SM00382"/>
    </source>
</evidence>
<dbReference type="GO" id="GO:0006275">
    <property type="term" value="P:regulation of DNA replication"/>
    <property type="evidence" value="ECO:0007669"/>
    <property type="project" value="UniProtKB-UniRule"/>
</dbReference>
<dbReference type="Pfam" id="PF00308">
    <property type="entry name" value="Bac_DnaA"/>
    <property type="match status" value="1"/>
</dbReference>
<comment type="subunit">
    <text evidence="8">Oligomerizes as a right-handed, spiral filament on DNA at oriC.</text>
</comment>
<dbReference type="Gene3D" id="3.30.300.180">
    <property type="match status" value="1"/>
</dbReference>
<dbReference type="FunFam" id="3.40.50.300:FF:000668">
    <property type="entry name" value="Chromosomal replication initiator protein DnaA"/>
    <property type="match status" value="1"/>
</dbReference>
<gene>
    <name evidence="8 14" type="primary">dnaA</name>
    <name evidence="14" type="ORF">FYJ29_08765</name>
</gene>
<evidence type="ECO:0000313" key="15">
    <source>
        <dbReference type="Proteomes" id="UP000483362"/>
    </source>
</evidence>
<dbReference type="CDD" id="cd00009">
    <property type="entry name" value="AAA"/>
    <property type="match status" value="1"/>
</dbReference>
<evidence type="ECO:0000256" key="3">
    <source>
        <dbReference type="ARBA" id="ARBA00022705"/>
    </source>
</evidence>
<comment type="caution">
    <text evidence="8">Lacks conserved residue(s) required for the propagation of feature annotation.</text>
</comment>
<feature type="domain" description="Chromosomal replication initiator DnaA C-terminal" evidence="13">
    <location>
        <begin position="373"/>
        <end position="441"/>
    </location>
</feature>
<comment type="subcellular location">
    <subcellularLocation>
        <location evidence="8">Cytoplasm</location>
    </subcellularLocation>
</comment>
<keyword evidence="5 8" id="KW-0067">ATP-binding</keyword>
<keyword evidence="3 8" id="KW-0235">DNA replication</keyword>
<dbReference type="GO" id="GO:0005524">
    <property type="term" value="F:ATP binding"/>
    <property type="evidence" value="ECO:0007669"/>
    <property type="project" value="UniProtKB-UniRule"/>
</dbReference>
<dbReference type="GO" id="GO:0008289">
    <property type="term" value="F:lipid binding"/>
    <property type="evidence" value="ECO:0007669"/>
    <property type="project" value="UniProtKB-KW"/>
</dbReference>
<evidence type="ECO:0000256" key="1">
    <source>
        <dbReference type="ARBA" id="ARBA00006583"/>
    </source>
</evidence>
<sequence length="464" mass="53054">MTASSQHIEKWNECLAIIKDNLPVEQYNAWFAPITALKFDDGKLVLHAPTQYFVEQIESRYLNLLKAVIMRVFGKVKLYYNYDVVSHEQSVTEENDNSSTVINNRYLSQSRQPGNPFEPVQYADVDPQLNPRNTFENYCDSNSNKLAVSIGMAIATDPNCKTFNPLFIFGPTGVGKTHLIQAIGIKIKENNPRARVLYLTARIFESQYTTAVRDNKVNDFINFYQSMDVLILDDIQEFAGKQKTQNTFYHIFNQLHSHGKQLILSSDCRPSELDGMVPRLISRFKWGMTVELSKPDYALRRNVLELKASQDGLVIPAEVLDYIASNVTDSIRELEGIVVSLLAHATMLNQDINIDLARSVISNSVKINKRQVTFDMIAETVAKHYNIDSSLIYGKTRKREISDARQLVMYFARKETQLSSTNIGMRLDRNHATVLHAIKQIEQRLSVEKSFREEVEKIEAELKK</sequence>
<evidence type="ECO:0000256" key="7">
    <source>
        <dbReference type="ARBA" id="ARBA00023125"/>
    </source>
</evidence>
<dbReference type="Proteomes" id="UP000483362">
    <property type="component" value="Unassembled WGS sequence"/>
</dbReference>
<dbReference type="PROSITE" id="PS01008">
    <property type="entry name" value="DNAA"/>
    <property type="match status" value="1"/>
</dbReference>
<dbReference type="InterPro" id="IPR001957">
    <property type="entry name" value="Chromosome_initiator_DnaA"/>
</dbReference>
<feature type="domain" description="AAA+ ATPase" evidence="12">
    <location>
        <begin position="162"/>
        <end position="292"/>
    </location>
</feature>
<feature type="binding site" evidence="8">
    <location>
        <position position="176"/>
    </location>
    <ligand>
        <name>ATP</name>
        <dbReference type="ChEBI" id="CHEBI:30616"/>
    </ligand>
</feature>
<keyword evidence="15" id="KW-1185">Reference proteome</keyword>
<dbReference type="SUPFAM" id="SSF52540">
    <property type="entry name" value="P-loop containing nucleoside triphosphate hydrolases"/>
    <property type="match status" value="1"/>
</dbReference>
<comment type="domain">
    <text evidence="8">Domain I is involved in oligomerization and binding regulators, domain II is flexibile and of varying length in different bacteria, domain III forms the AAA+ region, while domain IV binds dsDNA.</text>
</comment>
<dbReference type="GO" id="GO:0003688">
    <property type="term" value="F:DNA replication origin binding"/>
    <property type="evidence" value="ECO:0007669"/>
    <property type="project" value="UniProtKB-UniRule"/>
</dbReference>
<keyword evidence="6 8" id="KW-0446">Lipid-binding</keyword>
<dbReference type="Gene3D" id="3.40.50.300">
    <property type="entry name" value="P-loop containing nucleotide triphosphate hydrolases"/>
    <property type="match status" value="1"/>
</dbReference>
<dbReference type="SUPFAM" id="SSF48295">
    <property type="entry name" value="TrpR-like"/>
    <property type="match status" value="1"/>
</dbReference>
<evidence type="ECO:0000256" key="4">
    <source>
        <dbReference type="ARBA" id="ARBA00022741"/>
    </source>
</evidence>
<dbReference type="GO" id="GO:0005737">
    <property type="term" value="C:cytoplasm"/>
    <property type="evidence" value="ECO:0007669"/>
    <property type="project" value="UniProtKB-SubCell"/>
</dbReference>
<dbReference type="InterPro" id="IPR013317">
    <property type="entry name" value="DnaA_dom"/>
</dbReference>
<dbReference type="RefSeq" id="WP_154326409.1">
    <property type="nucleotide sequence ID" value="NZ_CP045696.1"/>
</dbReference>
<feature type="binding site" evidence="8">
    <location>
        <position position="173"/>
    </location>
    <ligand>
        <name>ATP</name>
        <dbReference type="ChEBI" id="CHEBI:30616"/>
    </ligand>
</feature>
<keyword evidence="4 8" id="KW-0547">Nucleotide-binding</keyword>
<dbReference type="SMART" id="SM00382">
    <property type="entry name" value="AAA"/>
    <property type="match status" value="1"/>
</dbReference>
<accession>A0A6L5XEF4</accession>
<dbReference type="SMART" id="SM00760">
    <property type="entry name" value="Bac_DnaA_C"/>
    <property type="match status" value="1"/>
</dbReference>
<dbReference type="Gene3D" id="1.10.1750.10">
    <property type="match status" value="1"/>
</dbReference>
<feature type="binding site" evidence="8">
    <location>
        <position position="175"/>
    </location>
    <ligand>
        <name>ATP</name>
        <dbReference type="ChEBI" id="CHEBI:30616"/>
    </ligand>
</feature>
<dbReference type="InterPro" id="IPR003593">
    <property type="entry name" value="AAA+_ATPase"/>
</dbReference>
<keyword evidence="7 8" id="KW-0238">DNA-binding</keyword>
<feature type="region of interest" description="Domain I, interacts with DnaA modulators" evidence="8">
    <location>
        <begin position="1"/>
        <end position="90"/>
    </location>
</feature>
<dbReference type="InterPro" id="IPR027417">
    <property type="entry name" value="P-loop_NTPase"/>
</dbReference>
<keyword evidence="2 8" id="KW-0963">Cytoplasm</keyword>
<protein>
    <recommendedName>
        <fullName evidence="8 9">Chromosomal replication initiator protein DnaA</fullName>
    </recommendedName>
</protein>
<evidence type="ECO:0000256" key="10">
    <source>
        <dbReference type="RuleBase" id="RU000577"/>
    </source>
</evidence>
<dbReference type="GO" id="GO:0006270">
    <property type="term" value="P:DNA replication initiation"/>
    <property type="evidence" value="ECO:0007669"/>
    <property type="project" value="UniProtKB-UniRule"/>
</dbReference>
<evidence type="ECO:0000256" key="2">
    <source>
        <dbReference type="ARBA" id="ARBA00022490"/>
    </source>
</evidence>
<dbReference type="NCBIfam" id="TIGR00362">
    <property type="entry name" value="DnaA"/>
    <property type="match status" value="1"/>
</dbReference>
<comment type="function">
    <text evidence="8 10">Plays an essential role in the initiation and regulation of chromosomal replication. ATP-DnaA binds to the origin of replication (oriC) to initiate formation of the DNA replication initiation complex once per cell cycle. Binds the DnaA box (a 9 base pair repeat at the origin) and separates the double-stranded (ds)DNA. Forms a right-handed helical filament on oriC DNA; dsDNA binds to the exterior of the filament while single-stranded (ss)DNA is stabiized in the filament's interior. The ATP-DnaA-oriC complex binds and stabilizes one strand of the AT-rich DNA unwinding element (DUE), permitting loading of DNA polymerase. After initiation quickly degrades to an ADP-DnaA complex that is not apt for DNA replication. Binds acidic phospholipids.</text>
</comment>
<dbReference type="InterPro" id="IPR010921">
    <property type="entry name" value="Trp_repressor/repl_initiator"/>
</dbReference>